<organism evidence="6 7">
    <name type="scientific">Umbelopsis vinacea</name>
    <dbReference type="NCBI Taxonomy" id="44442"/>
    <lineage>
        <taxon>Eukaryota</taxon>
        <taxon>Fungi</taxon>
        <taxon>Fungi incertae sedis</taxon>
        <taxon>Mucoromycota</taxon>
        <taxon>Mucoromycotina</taxon>
        <taxon>Umbelopsidomycetes</taxon>
        <taxon>Umbelopsidales</taxon>
        <taxon>Umbelopsidaceae</taxon>
        <taxon>Umbelopsis</taxon>
    </lineage>
</organism>
<dbReference type="FunFam" id="2.130.10.10:FF:000200">
    <property type="entry name" value="U3 small nucleolar RNA-associated protein 21"/>
    <property type="match status" value="1"/>
</dbReference>
<dbReference type="AlphaFoldDB" id="A0A8H7PWD9"/>
<dbReference type="OrthoDB" id="10250769at2759"/>
<dbReference type="SMART" id="SM00320">
    <property type="entry name" value="WD40"/>
    <property type="match status" value="10"/>
</dbReference>
<evidence type="ECO:0000259" key="4">
    <source>
        <dbReference type="Pfam" id="PF04192"/>
    </source>
</evidence>
<keyword evidence="7" id="KW-1185">Reference proteome</keyword>
<dbReference type="PRINTS" id="PR00320">
    <property type="entry name" value="GPROTEINBRPT"/>
</dbReference>
<feature type="domain" description="WDR36/Utp21 N-terminal" evidence="5">
    <location>
        <begin position="52"/>
        <end position="335"/>
    </location>
</feature>
<dbReference type="SUPFAM" id="SSF69304">
    <property type="entry name" value="Tricorn protease N-terminal domain"/>
    <property type="match status" value="1"/>
</dbReference>
<dbReference type="GO" id="GO:0034388">
    <property type="term" value="C:Pwp2p-containing subcomplex of 90S preribosome"/>
    <property type="evidence" value="ECO:0007669"/>
    <property type="project" value="TreeGrafter"/>
</dbReference>
<keyword evidence="2" id="KW-0677">Repeat</keyword>
<evidence type="ECO:0000259" key="5">
    <source>
        <dbReference type="Pfam" id="PF25171"/>
    </source>
</evidence>
<dbReference type="Gene3D" id="2.130.10.10">
    <property type="entry name" value="YVTN repeat-like/Quinoprotein amine dehydrogenase"/>
    <property type="match status" value="2"/>
</dbReference>
<dbReference type="PANTHER" id="PTHR22840:SF12">
    <property type="entry name" value="WD REPEAT-CONTAINING PROTEIN 36"/>
    <property type="match status" value="1"/>
</dbReference>
<comment type="caution">
    <text evidence="6">The sequence shown here is derived from an EMBL/GenBank/DDBJ whole genome shotgun (WGS) entry which is preliminary data.</text>
</comment>
<gene>
    <name evidence="6" type="ORF">INT44_008347</name>
</gene>
<dbReference type="InterPro" id="IPR011047">
    <property type="entry name" value="Quinoprotein_ADH-like_sf"/>
</dbReference>
<dbReference type="PANTHER" id="PTHR22840">
    <property type="entry name" value="WD REPEAT-CONTAINING PROTEIN 36"/>
    <property type="match status" value="1"/>
</dbReference>
<dbReference type="Pfam" id="PF25171">
    <property type="entry name" value="Beta-prop_WDR36-Utp21_1st"/>
    <property type="match status" value="1"/>
</dbReference>
<dbReference type="InterPro" id="IPR059157">
    <property type="entry name" value="WDR36-Utp21_N"/>
</dbReference>
<dbReference type="InterPro" id="IPR019775">
    <property type="entry name" value="WD40_repeat_CS"/>
</dbReference>
<feature type="repeat" description="WD" evidence="3">
    <location>
        <begin position="301"/>
        <end position="332"/>
    </location>
</feature>
<evidence type="ECO:0000256" key="3">
    <source>
        <dbReference type="PROSITE-ProRule" id="PRU00221"/>
    </source>
</evidence>
<dbReference type="PROSITE" id="PS00678">
    <property type="entry name" value="WD_REPEATS_1"/>
    <property type="match status" value="2"/>
</dbReference>
<dbReference type="EMBL" id="JAEPRA010000008">
    <property type="protein sequence ID" value="KAG2181532.1"/>
    <property type="molecule type" value="Genomic_DNA"/>
</dbReference>
<evidence type="ECO:0000313" key="6">
    <source>
        <dbReference type="EMBL" id="KAG2181532.1"/>
    </source>
</evidence>
<dbReference type="GO" id="GO:0006364">
    <property type="term" value="P:rRNA processing"/>
    <property type="evidence" value="ECO:0007669"/>
    <property type="project" value="InterPro"/>
</dbReference>
<feature type="repeat" description="WD" evidence="3">
    <location>
        <begin position="584"/>
        <end position="625"/>
    </location>
</feature>
<dbReference type="CDD" id="cd00200">
    <property type="entry name" value="WD40"/>
    <property type="match status" value="1"/>
</dbReference>
<proteinExistence type="predicted"/>
<dbReference type="Pfam" id="PF25168">
    <property type="entry name" value="Beta-prop_WDR36-Utp21_2nd"/>
    <property type="match status" value="1"/>
</dbReference>
<dbReference type="InterPro" id="IPR020472">
    <property type="entry name" value="WD40_PAC1"/>
</dbReference>
<dbReference type="InterPro" id="IPR015943">
    <property type="entry name" value="WD40/YVTN_repeat-like_dom_sf"/>
</dbReference>
<dbReference type="GO" id="GO:0032040">
    <property type="term" value="C:small-subunit processome"/>
    <property type="evidence" value="ECO:0007669"/>
    <property type="project" value="InterPro"/>
</dbReference>
<protein>
    <submittedName>
        <fullName evidence="6">Uncharacterized protein</fullName>
    </submittedName>
</protein>
<dbReference type="PROSITE" id="PS50082">
    <property type="entry name" value="WD_REPEATS_2"/>
    <property type="match status" value="3"/>
</dbReference>
<keyword evidence="1 3" id="KW-0853">WD repeat</keyword>
<feature type="repeat" description="WD" evidence="3">
    <location>
        <begin position="501"/>
        <end position="542"/>
    </location>
</feature>
<name>A0A8H7PWD9_9FUNG</name>
<dbReference type="InterPro" id="IPR001680">
    <property type="entry name" value="WD40_rpt"/>
</dbReference>
<evidence type="ECO:0000256" key="2">
    <source>
        <dbReference type="ARBA" id="ARBA00022737"/>
    </source>
</evidence>
<dbReference type="Pfam" id="PF04192">
    <property type="entry name" value="Utp21"/>
    <property type="match status" value="1"/>
</dbReference>
<dbReference type="Proteomes" id="UP000612746">
    <property type="component" value="Unassembled WGS sequence"/>
</dbReference>
<dbReference type="PROSITE" id="PS50294">
    <property type="entry name" value="WD_REPEATS_REGION"/>
    <property type="match status" value="2"/>
</dbReference>
<evidence type="ECO:0000313" key="7">
    <source>
        <dbReference type="Proteomes" id="UP000612746"/>
    </source>
</evidence>
<dbReference type="SUPFAM" id="SSF50998">
    <property type="entry name" value="Quinoprotein alcohol dehydrogenase-like"/>
    <property type="match status" value="1"/>
</dbReference>
<evidence type="ECO:0000256" key="1">
    <source>
        <dbReference type="ARBA" id="ARBA00022574"/>
    </source>
</evidence>
<reference evidence="6" key="1">
    <citation type="submission" date="2020-12" db="EMBL/GenBank/DDBJ databases">
        <title>Metabolic potential, ecology and presence of endohyphal bacteria is reflected in genomic diversity of Mucoromycotina.</title>
        <authorList>
            <person name="Muszewska A."/>
            <person name="Okrasinska A."/>
            <person name="Steczkiewicz K."/>
            <person name="Drgas O."/>
            <person name="Orlowska M."/>
            <person name="Perlinska-Lenart U."/>
            <person name="Aleksandrzak-Piekarczyk T."/>
            <person name="Szatraj K."/>
            <person name="Zielenkiewicz U."/>
            <person name="Pilsyk S."/>
            <person name="Malc E."/>
            <person name="Mieczkowski P."/>
            <person name="Kruszewska J.S."/>
            <person name="Biernat P."/>
            <person name="Pawlowska J."/>
        </authorList>
    </citation>
    <scope>NUCLEOTIDE SEQUENCE</scope>
    <source>
        <strain evidence="6">WA0000051536</strain>
    </source>
</reference>
<dbReference type="InterPro" id="IPR007319">
    <property type="entry name" value="WDR36/Utp21_C"/>
</dbReference>
<accession>A0A8H7PWD9</accession>
<feature type="domain" description="WDR36/Utp21 C-terminal" evidence="4">
    <location>
        <begin position="711"/>
        <end position="915"/>
    </location>
</feature>
<sequence>MVSETTKKRRFEQESKSLAVKPKIFHPFRAIGYITNDVPAAFDARGQDFFMTTCVGKNFQIYNLKKMNLLLVGPQTSAPLTAIATMNNITFAACGSSLIIYKRAKEIGRITSDSEFVIIQLVIFGGHILGLCDDNILRMWDYKTLGKVDFSHISWKGQISHISLELELYTQVEFSEDFTASAILHPSTYLNKVLVSSTQGTMQIWNMRTNQLIYAFKSFESPITCLAQTPVVDVVAVGLLNGTVVIHNIKMDEKIDTVRQDDRVTAISFRTDGHHVMATANMHGDIALWDLEKRTLVHVMKGAHDASISSLQFLNSQPILVSCGSDNAVKQWIFDNLDGTPRLLKSRSGHHSPPSRIRYYGQDGHFILSSGRDRSLRAFSTIKDAQTIELSQGALAKKAKNYNMKIDELKLPQITQFAASERKQKEWDNILTCHLNDNGARSWSYKNKTLGKHVMQTKDTSAAKAVAISSCGNFGFVGSASGSVDMFNMQSGLYRKSYGGESGHKKAITGVVGDNLNRYLITASVDKTIKIWDFNATTLLHTIALESPVVTMEFQRNSDLLAVACDDLGIRVIDIETQRVVREFWGHRNRITDMTFSSDGRWIVSASLDATVRTWDLPTGNLVDVFKVDDVATSVTFSPTGDFLATTHVDNVGIFLWANKTQFSNVSLRSITDDEVAELVSLPTASGLDDGVEVEVDTDADEDDDIDSKTEQLADDMITLSLLPRSKWQNLLNLETIKLRNKSKEAPKAPEKAPFFLPTLPGVVSKFAAPEKVSMAEDDSHFQNNFSSDYQIETEFTRLLRAGHESGDFSEFIDHMKTLNPSGIDFEIRSMTLDSELTLLNYFLEAMEYQLRTRRDFELVQAWISAFLNVHGDIIVANSGSIQDRLQNILQSHQKEFTRLSEQIHYGLCLIDFIRKA</sequence>